<dbReference type="PIRSF" id="PIRSF004848">
    <property type="entry name" value="YBL036c_PLPDEIII"/>
    <property type="match status" value="1"/>
</dbReference>
<keyword evidence="1 2" id="KW-0663">Pyridoxal phosphate</keyword>
<proteinExistence type="inferred from homology"/>
<protein>
    <recommendedName>
        <fullName evidence="2">Pyridoxal phosphate homeostasis protein</fullName>
        <shortName evidence="2">PLP homeostasis protein</shortName>
    </recommendedName>
</protein>
<feature type="domain" description="Alanine racemase N-terminal" evidence="5">
    <location>
        <begin position="12"/>
        <end position="229"/>
    </location>
</feature>
<dbReference type="GO" id="GO:0030170">
    <property type="term" value="F:pyridoxal phosphate binding"/>
    <property type="evidence" value="ECO:0007669"/>
    <property type="project" value="UniProtKB-UniRule"/>
</dbReference>
<dbReference type="Pfam" id="PF01168">
    <property type="entry name" value="Ala_racemase_N"/>
    <property type="match status" value="1"/>
</dbReference>
<dbReference type="NCBIfam" id="TIGR00044">
    <property type="entry name" value="YggS family pyridoxal phosphate-dependent enzyme"/>
    <property type="match status" value="1"/>
</dbReference>
<dbReference type="InterPro" id="IPR011078">
    <property type="entry name" value="PyrdxlP_homeostasis"/>
</dbReference>
<dbReference type="HAMAP" id="MF_02087">
    <property type="entry name" value="PLP_homeostasis"/>
    <property type="match status" value="1"/>
</dbReference>
<dbReference type="PANTHER" id="PTHR10146:SF14">
    <property type="entry name" value="PYRIDOXAL PHOSPHATE HOMEOSTASIS PROTEIN"/>
    <property type="match status" value="1"/>
</dbReference>
<accession>A0A9D1H373</accession>
<dbReference type="FunFam" id="3.20.20.10:FF:000018">
    <property type="entry name" value="Pyridoxal phosphate homeostasis protein"/>
    <property type="match status" value="1"/>
</dbReference>
<organism evidence="6 7">
    <name type="scientific">Candidatus Ornithomonoglobus intestinigallinarum</name>
    <dbReference type="NCBI Taxonomy" id="2840894"/>
    <lineage>
        <taxon>Bacteria</taxon>
        <taxon>Bacillati</taxon>
        <taxon>Bacillota</taxon>
        <taxon>Clostridia</taxon>
        <taxon>Candidatus Ornithomonoglobus</taxon>
    </lineage>
</organism>
<dbReference type="AlphaFoldDB" id="A0A9D1H373"/>
<feature type="modified residue" description="N6-(pyridoxal phosphate)lysine" evidence="2 3">
    <location>
        <position position="38"/>
    </location>
</feature>
<reference evidence="6" key="1">
    <citation type="submission" date="2020-10" db="EMBL/GenBank/DDBJ databases">
        <authorList>
            <person name="Gilroy R."/>
        </authorList>
    </citation>
    <scope>NUCLEOTIDE SEQUENCE</scope>
    <source>
        <strain evidence="6">CHK181-108</strain>
    </source>
</reference>
<evidence type="ECO:0000313" key="7">
    <source>
        <dbReference type="Proteomes" id="UP000824165"/>
    </source>
</evidence>
<gene>
    <name evidence="6" type="ORF">IAA60_02185</name>
</gene>
<comment type="similarity">
    <text evidence="2 4">Belongs to the pyridoxal phosphate-binding protein YggS/PROSC family.</text>
</comment>
<dbReference type="Proteomes" id="UP000824165">
    <property type="component" value="Unassembled WGS sequence"/>
</dbReference>
<comment type="cofactor">
    <cofactor evidence="3">
        <name>pyridoxal 5'-phosphate</name>
        <dbReference type="ChEBI" id="CHEBI:597326"/>
    </cofactor>
</comment>
<name>A0A9D1H373_9FIRM</name>
<evidence type="ECO:0000256" key="4">
    <source>
        <dbReference type="RuleBase" id="RU004514"/>
    </source>
</evidence>
<dbReference type="PROSITE" id="PS01211">
    <property type="entry name" value="UPF0001"/>
    <property type="match status" value="1"/>
</dbReference>
<comment type="caution">
    <text evidence="6">The sequence shown here is derived from an EMBL/GenBank/DDBJ whole genome shotgun (WGS) entry which is preliminary data.</text>
</comment>
<dbReference type="InterPro" id="IPR001608">
    <property type="entry name" value="Ala_racemase_N"/>
</dbReference>
<evidence type="ECO:0000256" key="1">
    <source>
        <dbReference type="ARBA" id="ARBA00022898"/>
    </source>
</evidence>
<dbReference type="SUPFAM" id="SSF51419">
    <property type="entry name" value="PLP-binding barrel"/>
    <property type="match status" value="1"/>
</dbReference>
<evidence type="ECO:0000259" key="5">
    <source>
        <dbReference type="Pfam" id="PF01168"/>
    </source>
</evidence>
<dbReference type="Gene3D" id="3.20.20.10">
    <property type="entry name" value="Alanine racemase"/>
    <property type="match status" value="1"/>
</dbReference>
<dbReference type="InterPro" id="IPR029066">
    <property type="entry name" value="PLP-binding_barrel"/>
</dbReference>
<reference evidence="6" key="2">
    <citation type="journal article" date="2021" name="PeerJ">
        <title>Extensive microbial diversity within the chicken gut microbiome revealed by metagenomics and culture.</title>
        <authorList>
            <person name="Gilroy R."/>
            <person name="Ravi A."/>
            <person name="Getino M."/>
            <person name="Pursley I."/>
            <person name="Horton D.L."/>
            <person name="Alikhan N.F."/>
            <person name="Baker D."/>
            <person name="Gharbi K."/>
            <person name="Hall N."/>
            <person name="Watson M."/>
            <person name="Adriaenssens E.M."/>
            <person name="Foster-Nyarko E."/>
            <person name="Jarju S."/>
            <person name="Secka A."/>
            <person name="Antonio M."/>
            <person name="Oren A."/>
            <person name="Chaudhuri R.R."/>
            <person name="La Ragione R."/>
            <person name="Hildebrand F."/>
            <person name="Pallen M.J."/>
        </authorList>
    </citation>
    <scope>NUCLEOTIDE SEQUENCE</scope>
    <source>
        <strain evidence="6">CHK181-108</strain>
    </source>
</reference>
<dbReference type="CDD" id="cd00635">
    <property type="entry name" value="PLPDE_III_YBL036c_like"/>
    <property type="match status" value="1"/>
</dbReference>
<dbReference type="PANTHER" id="PTHR10146">
    <property type="entry name" value="PROLINE SYNTHETASE CO-TRANSCRIBED BACTERIAL HOMOLOG PROTEIN"/>
    <property type="match status" value="1"/>
</dbReference>
<evidence type="ECO:0000313" key="6">
    <source>
        <dbReference type="EMBL" id="HIT84694.1"/>
    </source>
</evidence>
<evidence type="ECO:0000256" key="3">
    <source>
        <dbReference type="PIRSR" id="PIRSR004848-1"/>
    </source>
</evidence>
<sequence>MTERELKENLEDVERRITAAAEKSGRSRGDITLVAVTKTHGTELMNAAIRLGVTDIGENRPQAIRDKFGGVLPVKWHMIGQLQTNKIKYIIDKVCLIHSVDSVHLMEEIDKQAKKHGITANILIEVNISGEETKSGVAPSELEELLVRAGGLDSVKVKGLMTVAPKIDGDITNTLHFDNMHKLFIDIGNKKYDNVSMEYLSMGMSGDFETAIECGSNMVRVGTAIFGAREYPV</sequence>
<evidence type="ECO:0000256" key="2">
    <source>
        <dbReference type="HAMAP-Rule" id="MF_02087"/>
    </source>
</evidence>
<dbReference type="EMBL" id="DVLU01000018">
    <property type="protein sequence ID" value="HIT84694.1"/>
    <property type="molecule type" value="Genomic_DNA"/>
</dbReference>
<comment type="function">
    <text evidence="2">Pyridoxal 5'-phosphate (PLP)-binding protein, which is involved in PLP homeostasis.</text>
</comment>